<feature type="domain" description="Cytidyltransferase-like" evidence="11">
    <location>
        <begin position="6"/>
        <end position="161"/>
    </location>
</feature>
<dbReference type="GO" id="GO:0005524">
    <property type="term" value="F:ATP binding"/>
    <property type="evidence" value="ECO:0007669"/>
    <property type="project" value="UniProtKB-KW"/>
</dbReference>
<evidence type="ECO:0000256" key="9">
    <source>
        <dbReference type="ARBA" id="ARBA00048721"/>
    </source>
</evidence>
<dbReference type="PANTHER" id="PTHR39321">
    <property type="entry name" value="NICOTINATE-NUCLEOTIDE ADENYLYLTRANSFERASE-RELATED"/>
    <property type="match status" value="1"/>
</dbReference>
<dbReference type="Proteomes" id="UP000198565">
    <property type="component" value="Unassembled WGS sequence"/>
</dbReference>
<evidence type="ECO:0000256" key="2">
    <source>
        <dbReference type="ARBA" id="ARBA00005019"/>
    </source>
</evidence>
<dbReference type="InterPro" id="IPR004821">
    <property type="entry name" value="Cyt_trans-like"/>
</dbReference>
<keyword evidence="3 10" id="KW-0662">Pyridine nucleotide biosynthesis</keyword>
<keyword evidence="7 10" id="KW-0067">ATP-binding</keyword>
<accession>A0A1I4KN15</accession>
<dbReference type="NCBIfam" id="TIGR00482">
    <property type="entry name" value="nicotinate (nicotinamide) nucleotide adenylyltransferase"/>
    <property type="match status" value="1"/>
</dbReference>
<protein>
    <recommendedName>
        <fullName evidence="10">Probable nicotinate-nucleotide adenylyltransferase</fullName>
        <ecNumber evidence="10">2.7.7.18</ecNumber>
    </recommendedName>
    <alternativeName>
        <fullName evidence="10">Deamido-NAD(+) diphosphorylase</fullName>
    </alternativeName>
    <alternativeName>
        <fullName evidence="10">Deamido-NAD(+) pyrophosphorylase</fullName>
    </alternativeName>
    <alternativeName>
        <fullName evidence="10">Nicotinate mononucleotide adenylyltransferase</fullName>
        <shortName evidence="10">NaMN adenylyltransferase</shortName>
    </alternativeName>
</protein>
<dbReference type="InterPro" id="IPR005248">
    <property type="entry name" value="NadD/NMNAT"/>
</dbReference>
<dbReference type="AlphaFoldDB" id="A0A1I4KN15"/>
<evidence type="ECO:0000259" key="11">
    <source>
        <dbReference type="Pfam" id="PF01467"/>
    </source>
</evidence>
<name>A0A1I4KN15_9BACI</name>
<keyword evidence="13" id="KW-1185">Reference proteome</keyword>
<dbReference type="NCBIfam" id="TIGR00125">
    <property type="entry name" value="cyt_tran_rel"/>
    <property type="match status" value="1"/>
</dbReference>
<dbReference type="PANTHER" id="PTHR39321:SF3">
    <property type="entry name" value="PHOSPHOPANTETHEINE ADENYLYLTRANSFERASE"/>
    <property type="match status" value="1"/>
</dbReference>
<comment type="similarity">
    <text evidence="10">Belongs to the NadD family.</text>
</comment>
<evidence type="ECO:0000256" key="1">
    <source>
        <dbReference type="ARBA" id="ARBA00002324"/>
    </source>
</evidence>
<comment type="catalytic activity">
    <reaction evidence="9 10">
        <text>nicotinate beta-D-ribonucleotide + ATP + H(+) = deamido-NAD(+) + diphosphate</text>
        <dbReference type="Rhea" id="RHEA:22860"/>
        <dbReference type="ChEBI" id="CHEBI:15378"/>
        <dbReference type="ChEBI" id="CHEBI:30616"/>
        <dbReference type="ChEBI" id="CHEBI:33019"/>
        <dbReference type="ChEBI" id="CHEBI:57502"/>
        <dbReference type="ChEBI" id="CHEBI:58437"/>
        <dbReference type="EC" id="2.7.7.18"/>
    </reaction>
</comment>
<gene>
    <name evidence="10" type="primary">nadD</name>
    <name evidence="12" type="ORF">SAMN04487943_10444</name>
</gene>
<evidence type="ECO:0000256" key="10">
    <source>
        <dbReference type="HAMAP-Rule" id="MF_00244"/>
    </source>
</evidence>
<dbReference type="SUPFAM" id="SSF52374">
    <property type="entry name" value="Nucleotidylyl transferase"/>
    <property type="match status" value="1"/>
</dbReference>
<keyword evidence="4 10" id="KW-0808">Transferase</keyword>
<keyword evidence="5 10" id="KW-0548">Nucleotidyltransferase</keyword>
<evidence type="ECO:0000313" key="12">
    <source>
        <dbReference type="EMBL" id="SFL79993.1"/>
    </source>
</evidence>
<dbReference type="STRING" id="334253.SAMN04487943_10444"/>
<dbReference type="EC" id="2.7.7.18" evidence="10"/>
<sequence length="187" mass="21641">MKRIGLFGGTFDPPHYGHLLMAEQAYQQLALDEVWFIPSYQPPHKAEAKTTAKDRVEMTKAAVYGHPAFHVQTMEVEREGKSYTLNTIRTLQEQYPTYQFYFIIGGDMVEYLPKWHRIEELMELITFVGVDRPGSSTNTPYPVEKIEMPLIAISSTMIRRRLSEGQSIRYLTTPEIIAIINKYDLYS</sequence>
<reference evidence="13" key="1">
    <citation type="submission" date="2016-10" db="EMBL/GenBank/DDBJ databases">
        <authorList>
            <person name="Varghese N."/>
            <person name="Submissions S."/>
        </authorList>
    </citation>
    <scope>NUCLEOTIDE SEQUENCE [LARGE SCALE GENOMIC DNA]</scope>
    <source>
        <strain evidence="13">CGMCC 1.4250</strain>
    </source>
</reference>
<dbReference type="HAMAP" id="MF_00244">
    <property type="entry name" value="NaMN_adenylyltr"/>
    <property type="match status" value="1"/>
</dbReference>
<evidence type="ECO:0000256" key="3">
    <source>
        <dbReference type="ARBA" id="ARBA00022642"/>
    </source>
</evidence>
<dbReference type="InterPro" id="IPR014729">
    <property type="entry name" value="Rossmann-like_a/b/a_fold"/>
</dbReference>
<dbReference type="EMBL" id="FOTR01000004">
    <property type="protein sequence ID" value="SFL79993.1"/>
    <property type="molecule type" value="Genomic_DNA"/>
</dbReference>
<dbReference type="NCBIfam" id="NF000841">
    <property type="entry name" value="PRK00071.1-4"/>
    <property type="match status" value="1"/>
</dbReference>
<evidence type="ECO:0000256" key="5">
    <source>
        <dbReference type="ARBA" id="ARBA00022695"/>
    </source>
</evidence>
<keyword evidence="8 10" id="KW-0520">NAD</keyword>
<proteinExistence type="inferred from homology"/>
<evidence type="ECO:0000256" key="7">
    <source>
        <dbReference type="ARBA" id="ARBA00022840"/>
    </source>
</evidence>
<dbReference type="GO" id="GO:0009435">
    <property type="term" value="P:NAD+ biosynthetic process"/>
    <property type="evidence" value="ECO:0007669"/>
    <property type="project" value="UniProtKB-UniRule"/>
</dbReference>
<evidence type="ECO:0000313" key="13">
    <source>
        <dbReference type="Proteomes" id="UP000198565"/>
    </source>
</evidence>
<comment type="pathway">
    <text evidence="2 10">Cofactor biosynthesis; NAD(+) biosynthesis; deamido-NAD(+) from nicotinate D-ribonucleotide: step 1/1.</text>
</comment>
<dbReference type="UniPathway" id="UPA00253">
    <property type="reaction ID" value="UER00332"/>
</dbReference>
<evidence type="ECO:0000256" key="4">
    <source>
        <dbReference type="ARBA" id="ARBA00022679"/>
    </source>
</evidence>
<comment type="function">
    <text evidence="1 10">Catalyzes the reversible adenylation of nicotinate mononucleotide (NaMN) to nicotinic acid adenine dinucleotide (NaAD).</text>
</comment>
<dbReference type="NCBIfam" id="NF000840">
    <property type="entry name" value="PRK00071.1-3"/>
    <property type="match status" value="1"/>
</dbReference>
<keyword evidence="6 10" id="KW-0547">Nucleotide-binding</keyword>
<organism evidence="12 13">
    <name type="scientific">Gracilibacillus orientalis</name>
    <dbReference type="NCBI Taxonomy" id="334253"/>
    <lineage>
        <taxon>Bacteria</taxon>
        <taxon>Bacillati</taxon>
        <taxon>Bacillota</taxon>
        <taxon>Bacilli</taxon>
        <taxon>Bacillales</taxon>
        <taxon>Bacillaceae</taxon>
        <taxon>Gracilibacillus</taxon>
    </lineage>
</organism>
<dbReference type="OrthoDB" id="5295945at2"/>
<dbReference type="CDD" id="cd02165">
    <property type="entry name" value="NMNAT"/>
    <property type="match status" value="1"/>
</dbReference>
<dbReference type="Pfam" id="PF01467">
    <property type="entry name" value="CTP_transf_like"/>
    <property type="match status" value="1"/>
</dbReference>
<dbReference type="GO" id="GO:0004515">
    <property type="term" value="F:nicotinate-nucleotide adenylyltransferase activity"/>
    <property type="evidence" value="ECO:0007669"/>
    <property type="project" value="UniProtKB-UniRule"/>
</dbReference>
<evidence type="ECO:0000256" key="6">
    <source>
        <dbReference type="ARBA" id="ARBA00022741"/>
    </source>
</evidence>
<dbReference type="Gene3D" id="3.40.50.620">
    <property type="entry name" value="HUPs"/>
    <property type="match status" value="1"/>
</dbReference>
<evidence type="ECO:0000256" key="8">
    <source>
        <dbReference type="ARBA" id="ARBA00023027"/>
    </source>
</evidence>